<name>A0A2Z6LVL7_TRISU</name>
<proteinExistence type="predicted"/>
<dbReference type="InterPro" id="IPR032675">
    <property type="entry name" value="LRR_dom_sf"/>
</dbReference>
<dbReference type="InterPro" id="IPR024788">
    <property type="entry name" value="Malectin-like_Carb-bd_dom"/>
</dbReference>
<evidence type="ECO:0000256" key="2">
    <source>
        <dbReference type="ARBA" id="ARBA00022692"/>
    </source>
</evidence>
<dbReference type="FunFam" id="3.80.10.10:FF:000135">
    <property type="entry name" value="Putative LRR receptor-like serine/threonine-protein kinase"/>
    <property type="match status" value="1"/>
</dbReference>
<protein>
    <recommendedName>
        <fullName evidence="7">Malectin-like domain-containing protein</fullName>
    </recommendedName>
</protein>
<dbReference type="InterPro" id="IPR001611">
    <property type="entry name" value="Leu-rich_rpt"/>
</dbReference>
<dbReference type="Gene3D" id="2.60.120.430">
    <property type="entry name" value="Galactose-binding lectin"/>
    <property type="match status" value="2"/>
</dbReference>
<dbReference type="EMBL" id="DF973271">
    <property type="protein sequence ID" value="GAU23521.1"/>
    <property type="molecule type" value="Genomic_DNA"/>
</dbReference>
<organism evidence="8 9">
    <name type="scientific">Trifolium subterraneum</name>
    <name type="common">Subterranean clover</name>
    <dbReference type="NCBI Taxonomy" id="3900"/>
    <lineage>
        <taxon>Eukaryota</taxon>
        <taxon>Viridiplantae</taxon>
        <taxon>Streptophyta</taxon>
        <taxon>Embryophyta</taxon>
        <taxon>Tracheophyta</taxon>
        <taxon>Spermatophyta</taxon>
        <taxon>Magnoliopsida</taxon>
        <taxon>eudicotyledons</taxon>
        <taxon>Gunneridae</taxon>
        <taxon>Pentapetalae</taxon>
        <taxon>rosids</taxon>
        <taxon>fabids</taxon>
        <taxon>Fabales</taxon>
        <taxon>Fabaceae</taxon>
        <taxon>Papilionoideae</taxon>
        <taxon>50 kb inversion clade</taxon>
        <taxon>NPAAA clade</taxon>
        <taxon>Hologalegina</taxon>
        <taxon>IRL clade</taxon>
        <taxon>Trifolieae</taxon>
        <taxon>Trifolium</taxon>
    </lineage>
</organism>
<dbReference type="AlphaFoldDB" id="A0A2Z6LVL7"/>
<dbReference type="Gene3D" id="3.80.10.10">
    <property type="entry name" value="Ribonuclease Inhibitor"/>
    <property type="match status" value="1"/>
</dbReference>
<keyword evidence="9" id="KW-1185">Reference proteome</keyword>
<keyword evidence="4" id="KW-1133">Transmembrane helix</keyword>
<feature type="signal peptide" evidence="6">
    <location>
        <begin position="1"/>
        <end position="24"/>
    </location>
</feature>
<evidence type="ECO:0000313" key="8">
    <source>
        <dbReference type="EMBL" id="GAU23521.1"/>
    </source>
</evidence>
<dbReference type="GO" id="GO:0016020">
    <property type="term" value="C:membrane"/>
    <property type="evidence" value="ECO:0007669"/>
    <property type="project" value="UniProtKB-SubCell"/>
</dbReference>
<keyword evidence="3 6" id="KW-0732">Signal</keyword>
<dbReference type="Pfam" id="PF00560">
    <property type="entry name" value="LRR_1"/>
    <property type="match status" value="1"/>
</dbReference>
<accession>A0A2Z6LVL7</accession>
<reference evidence="9" key="1">
    <citation type="journal article" date="2017" name="Front. Plant Sci.">
        <title>Climate Clever Clovers: New Paradigm to Reduce the Environmental Footprint of Ruminants by Breeding Low Methanogenic Forages Utilizing Haplotype Variation.</title>
        <authorList>
            <person name="Kaur P."/>
            <person name="Appels R."/>
            <person name="Bayer P.E."/>
            <person name="Keeble-Gagnere G."/>
            <person name="Wang J."/>
            <person name="Hirakawa H."/>
            <person name="Shirasawa K."/>
            <person name="Vercoe P."/>
            <person name="Stefanova K."/>
            <person name="Durmic Z."/>
            <person name="Nichols P."/>
            <person name="Revell C."/>
            <person name="Isobe S.N."/>
            <person name="Edwards D."/>
            <person name="Erskine W."/>
        </authorList>
    </citation>
    <scope>NUCLEOTIDE SEQUENCE [LARGE SCALE GENOMIC DNA]</scope>
    <source>
        <strain evidence="9">cv. Daliak</strain>
    </source>
</reference>
<keyword evidence="2" id="KW-0812">Transmembrane</keyword>
<evidence type="ECO:0000256" key="1">
    <source>
        <dbReference type="ARBA" id="ARBA00004167"/>
    </source>
</evidence>
<evidence type="ECO:0000256" key="6">
    <source>
        <dbReference type="SAM" id="SignalP"/>
    </source>
</evidence>
<dbReference type="Pfam" id="PF12819">
    <property type="entry name" value="Malectin_like"/>
    <property type="match status" value="1"/>
</dbReference>
<evidence type="ECO:0000259" key="7">
    <source>
        <dbReference type="Pfam" id="PF12819"/>
    </source>
</evidence>
<sequence length="595" mass="65366">MIPILPHFFFTFLILSIITTTISTSSPPPFPYGNLTSYHINCGTSTNTTDHFNTTWLSDRYYTGGSTSVVSEPLRFNLPSEKTLRYFPSSSNGKKNCYSFPSLPSSRYLLRTFTVYDNYDDKSRPPSFDVAISGTIIFNWRSPWPESTARDGAYSDLFAFLATSTADLCFYGFATDAPIVSSIELVPVDSASYDSLSTGENVILVNYGRISCGSDEHFGPGFTNDTDKFGRSWQPDEPFRTGSDLAFRVLLTESTVNGTDKEPNYFPMKLYQTAVTSEENELEYELSVDAKMDYMVWLHFAEIDSSVKEAGERVFDVLINGNNVTRVDIYKEVGSFTAFSWHYTVRNLSSNVLGIKLVAVSGAPLICGFENYALVPNEPSTHPLQVSAMKALKESLRVPGRMGWNGDPCAPTTWDAWEGVTCRMSDDKTALLITEINLGSQGLKGNISDQISLLSDLVILNLTSNSLGGALPSGLGQKSLIQVDLSNNQLTGSIPDSLASSNLQLVLLNDNLLEGRVPEQLYSVGVHGGAIDLSGNKGLCGVPSLPSCPMFWEHGRLSSAALAAKRNKYQRQKSLMLLELESQHARGFPSPFTPQ</sequence>
<comment type="subcellular location">
    <subcellularLocation>
        <location evidence="1">Membrane</location>
        <topology evidence="1">Single-pass membrane protein</topology>
    </subcellularLocation>
</comment>
<evidence type="ECO:0000256" key="5">
    <source>
        <dbReference type="ARBA" id="ARBA00023136"/>
    </source>
</evidence>
<feature type="chain" id="PRO_5016299904" description="Malectin-like domain-containing protein" evidence="6">
    <location>
        <begin position="25"/>
        <end position="595"/>
    </location>
</feature>
<evidence type="ECO:0000313" key="9">
    <source>
        <dbReference type="Proteomes" id="UP000242715"/>
    </source>
</evidence>
<keyword evidence="5" id="KW-0472">Membrane</keyword>
<dbReference type="OrthoDB" id="2018673at2759"/>
<dbReference type="PANTHER" id="PTHR45631:SF191">
    <property type="entry name" value="DI-GLUCOSE BINDING PROTEIN WITH LEUCINE-RICH REPEAT DOMAIN-CONTAINING PROTEIN"/>
    <property type="match status" value="1"/>
</dbReference>
<evidence type="ECO:0000256" key="3">
    <source>
        <dbReference type="ARBA" id="ARBA00022729"/>
    </source>
</evidence>
<dbReference type="SUPFAM" id="SSF52058">
    <property type="entry name" value="L domain-like"/>
    <property type="match status" value="1"/>
</dbReference>
<dbReference type="Proteomes" id="UP000242715">
    <property type="component" value="Unassembled WGS sequence"/>
</dbReference>
<feature type="domain" description="Malectin-like" evidence="7">
    <location>
        <begin position="40"/>
        <end position="373"/>
    </location>
</feature>
<gene>
    <name evidence="8" type="ORF">TSUD_40000</name>
</gene>
<evidence type="ECO:0000256" key="4">
    <source>
        <dbReference type="ARBA" id="ARBA00022989"/>
    </source>
</evidence>
<dbReference type="FunFam" id="2.60.120.430:FF:000010">
    <property type="entry name" value="Di-glucose binding protein with Leucine-rich repeat domain"/>
    <property type="match status" value="1"/>
</dbReference>
<dbReference type="PANTHER" id="PTHR45631">
    <property type="entry name" value="OS07G0107800 PROTEIN-RELATED"/>
    <property type="match status" value="1"/>
</dbReference>